<proteinExistence type="predicted"/>
<keyword evidence="1" id="KW-0812">Transmembrane</keyword>
<evidence type="ECO:0008006" key="4">
    <source>
        <dbReference type="Google" id="ProtNLM"/>
    </source>
</evidence>
<evidence type="ECO:0000313" key="2">
    <source>
        <dbReference type="EMBL" id="AKV58983.1"/>
    </source>
</evidence>
<dbReference type="AlphaFoldDB" id="A0A0K1RC62"/>
<feature type="transmembrane region" description="Helical" evidence="1">
    <location>
        <begin position="52"/>
        <end position="71"/>
    </location>
</feature>
<protein>
    <recommendedName>
        <fullName evidence="4">DUF304 domain-containing protein</fullName>
    </recommendedName>
</protein>
<keyword evidence="3" id="KW-1185">Reference proteome</keyword>
<organism evidence="2 3">
    <name type="scientific">Corynebacterium riegelii</name>
    <dbReference type="NCBI Taxonomy" id="156976"/>
    <lineage>
        <taxon>Bacteria</taxon>
        <taxon>Bacillati</taxon>
        <taxon>Actinomycetota</taxon>
        <taxon>Actinomycetes</taxon>
        <taxon>Mycobacteriales</taxon>
        <taxon>Corynebacteriaceae</taxon>
        <taxon>Corynebacterium</taxon>
    </lineage>
</organism>
<dbReference type="EMBL" id="CP012342">
    <property type="protein sequence ID" value="AKV58983.1"/>
    <property type="molecule type" value="Genomic_DNA"/>
</dbReference>
<gene>
    <name evidence="2" type="ORF">AK829_07220</name>
</gene>
<dbReference type="PATRIC" id="fig|156976.3.peg.1441"/>
<sequence>MQFKVSEDEVVLADVTAPVSDLIFPLLELILITGICWIAIGWMDVTATVPLVARNAMVILWLVLGFWRFGLPVIRGRRRRFVVTDRRVLARGRTGKVDSIPHSQIHSARRADGGLNLAVYGFPRPIRFDQVGKARQVEKLINSL</sequence>
<dbReference type="STRING" id="156976.AK829_07220"/>
<evidence type="ECO:0000256" key="1">
    <source>
        <dbReference type="SAM" id="Phobius"/>
    </source>
</evidence>
<reference evidence="2 3" key="1">
    <citation type="submission" date="2015-08" db="EMBL/GenBank/DDBJ databases">
        <authorList>
            <person name="Babu N.S."/>
            <person name="Beckwith C.J."/>
            <person name="Beseler K.G."/>
            <person name="Brison A."/>
            <person name="Carone J.V."/>
            <person name="Caskin T.P."/>
            <person name="Diamond M."/>
            <person name="Durham M.E."/>
            <person name="Foxe J.M."/>
            <person name="Go M."/>
            <person name="Henderson B.A."/>
            <person name="Jones I.B."/>
            <person name="McGettigan J.A."/>
            <person name="Micheletti S.J."/>
            <person name="Nasrallah M.E."/>
            <person name="Ortiz D."/>
            <person name="Piller C.R."/>
            <person name="Privatt S.R."/>
            <person name="Schneider S.L."/>
            <person name="Sharp S."/>
            <person name="Smith T.C."/>
            <person name="Stanton J.D."/>
            <person name="Ullery H.E."/>
            <person name="Wilson R.J."/>
            <person name="Serrano M.G."/>
            <person name="Buck G."/>
            <person name="Lee V."/>
            <person name="Wang Y."/>
            <person name="Carvalho R."/>
            <person name="Voegtly L."/>
            <person name="Shi R."/>
            <person name="Duckworth R."/>
            <person name="Johnson A."/>
            <person name="Loviza R."/>
            <person name="Walstead R."/>
            <person name="Shah Z."/>
            <person name="Kiflezghi M."/>
            <person name="Wade K."/>
            <person name="Ball S.L."/>
            <person name="Bradley K.W."/>
            <person name="Asai D.J."/>
            <person name="Bowman C.A."/>
            <person name="Russell D.A."/>
            <person name="Pope W.H."/>
            <person name="Jacobs-Sera D."/>
            <person name="Hendrix R.W."/>
            <person name="Hatfull G.F."/>
        </authorList>
    </citation>
    <scope>NUCLEOTIDE SEQUENCE [LARGE SCALE GENOMIC DNA]</scope>
    <source>
        <strain evidence="2 3">PUDD_83A45</strain>
    </source>
</reference>
<feature type="transmembrane region" description="Helical" evidence="1">
    <location>
        <begin position="22"/>
        <end position="40"/>
    </location>
</feature>
<dbReference type="KEGG" id="crie:AK829_07220"/>
<evidence type="ECO:0000313" key="3">
    <source>
        <dbReference type="Proteomes" id="UP000060016"/>
    </source>
</evidence>
<keyword evidence="1" id="KW-0472">Membrane</keyword>
<dbReference type="Proteomes" id="UP000060016">
    <property type="component" value="Chromosome"/>
</dbReference>
<keyword evidence="1" id="KW-1133">Transmembrane helix</keyword>
<accession>A0A0K1RC62</accession>
<name>A0A0K1RC62_9CORY</name>